<dbReference type="KEGG" id="vg:77932299"/>
<keyword evidence="2" id="KW-1185">Reference proteome</keyword>
<sequence length="144" mass="16601">MTGEEWSLWLHRTNILTNNDRKHFHDKGHKDAKAALKALGAAKARQIGRFERVRMDVEVSYPPRVYMDAANLQATMKVYVDGMTSLGGPRNPDVGFLKDDSDKFFSGPFIDWSGWPSGRESMFHFWIRLTPLDPWVKPPKPHYL</sequence>
<evidence type="ECO:0000313" key="1">
    <source>
        <dbReference type="EMBL" id="QWY82781.1"/>
    </source>
</evidence>
<dbReference type="GO" id="GO:0006281">
    <property type="term" value="P:DNA repair"/>
    <property type="evidence" value="ECO:0007669"/>
    <property type="project" value="InterPro"/>
</dbReference>
<dbReference type="GO" id="GO:0006310">
    <property type="term" value="P:DNA recombination"/>
    <property type="evidence" value="ECO:0007669"/>
    <property type="project" value="InterPro"/>
</dbReference>
<name>A0A8F3ECP1_9CAUD</name>
<organism evidence="1 2">
    <name type="scientific">Arthrobacter phage SilentRX</name>
    <dbReference type="NCBI Taxonomy" id="2836091"/>
    <lineage>
        <taxon>Viruses</taxon>
        <taxon>Duplodnaviria</taxon>
        <taxon>Heunggongvirae</taxon>
        <taxon>Uroviricota</taxon>
        <taxon>Caudoviricetes</taxon>
        <taxon>Silentrexvirus</taxon>
        <taxon>Silentrexvirus silentrx</taxon>
    </lineage>
</organism>
<dbReference type="SUPFAM" id="SSF103084">
    <property type="entry name" value="Holliday junction resolvase RusA"/>
    <property type="match status" value="1"/>
</dbReference>
<protein>
    <submittedName>
        <fullName evidence="1">RusA-like resolvase</fullName>
    </submittedName>
</protein>
<reference evidence="1" key="1">
    <citation type="submission" date="2021-04" db="EMBL/GenBank/DDBJ databases">
        <authorList>
            <person name="Edwards E.G."/>
            <person name="Siddiqui F.A."/>
            <person name="Anastasi R.E."/>
            <person name="Conroy D.J."/>
            <person name="Gerton T.J."/>
            <person name="Laizure I.E."/>
            <person name="Reynolds J.D."/>
            <person name="Ulker M."/>
            <person name="Ouellette S.K."/>
            <person name="Duggan K.O."/>
            <person name="Johnson K.C."/>
            <person name="MacLea K.S."/>
            <person name="Garlena R.A."/>
            <person name="Russell D.A."/>
            <person name="Jacobs-Sera D."/>
            <person name="Hatfull G.F."/>
        </authorList>
    </citation>
    <scope>NUCLEOTIDE SEQUENCE</scope>
</reference>
<proteinExistence type="predicted"/>
<dbReference type="InterPro" id="IPR036614">
    <property type="entry name" value="RusA-like_sf"/>
</dbReference>
<dbReference type="Proteomes" id="UP000693725">
    <property type="component" value="Segment"/>
</dbReference>
<dbReference type="EMBL" id="MW862992">
    <property type="protein sequence ID" value="QWY82781.1"/>
    <property type="molecule type" value="Genomic_DNA"/>
</dbReference>
<evidence type="ECO:0000313" key="2">
    <source>
        <dbReference type="Proteomes" id="UP000693725"/>
    </source>
</evidence>
<dbReference type="GeneID" id="77932299"/>
<dbReference type="RefSeq" id="YP_010656422.1">
    <property type="nucleotide sequence ID" value="NC_070838.1"/>
</dbReference>
<gene>
    <name evidence="1" type="primary">41</name>
    <name evidence="1" type="ORF">SEA_SILENTRX_41</name>
</gene>
<dbReference type="GO" id="GO:0000287">
    <property type="term" value="F:magnesium ion binding"/>
    <property type="evidence" value="ECO:0007669"/>
    <property type="project" value="InterPro"/>
</dbReference>
<accession>A0A8F3ECP1</accession>